<dbReference type="GeneID" id="62197181"/>
<evidence type="ECO:0000313" key="3">
    <source>
        <dbReference type="Proteomes" id="UP000662931"/>
    </source>
</evidence>
<dbReference type="GO" id="GO:0004439">
    <property type="term" value="F:phosphatidylinositol-4,5-bisphosphate 5-phosphatase activity"/>
    <property type="evidence" value="ECO:0007669"/>
    <property type="project" value="TreeGrafter"/>
</dbReference>
<sequence length="686" mass="77182">MNESISSGTVISEKTAATSVTSEEALSKDLESTMLEDSFNEFRAIKLLKLLNPSNKLKYHELLETDFLSEFQKTDRFAAKFTIKVITWNLCQCSPPREFGTMLMMKSGGNFADLYVLTFQETVSLKSFSHSGTVIDQWCEVALMSLPSGYKIVHKSGLLGLTTVIVASGLLSDEITDVNVDNVGLGYLSWYNKGCISVCFNVGKIGDAKLSGLPIQILNMHLSHGEDESSVSNRMKNLQKVGNTFSLVNSSAHLTTDSAHSYVDNVERALDLSDIELEKMVNELVSFGNLSEALVTDGIIILSGDMNFRISDLDRESILRHAKAGDYQALCDHEELCNLMQQKLVLNGFKEAPIHFLPTFKVKCSGEYDIKRRPAYTDRVVYCGPKDTIKQLTYGNYSIGGSDHLPVYSEFLVDTLFVHASALKLHRDKFDEIYTDVISKMELLEIEPQRILNDCCAGLEEIVEITFRNLCDETLNYKVVEQDKSFFRQSAFQIDDTDCSIEPKSEKRLLFKTTPNKICKIVANYEVSLRGFDFSKIVSIVLNVESIIGVGVNELKNQQFDNIMKSFSFILHAKPNFKLTSHLLDIESLDSLTSMEQQALKDITLRTVDFSSIGDQCSLVLLDVLYMWMKLVPDINIGTARGKAVFTRLIDLIKFLGMDNVEAYKYFGFLFNDENEILDYLESTVH</sequence>
<dbReference type="AlphaFoldDB" id="A0A875S953"/>
<dbReference type="Proteomes" id="UP000662931">
    <property type="component" value="Chromosome 4"/>
</dbReference>
<dbReference type="SMART" id="SM00128">
    <property type="entry name" value="IPPc"/>
    <property type="match status" value="1"/>
</dbReference>
<dbReference type="OrthoDB" id="62798at2759"/>
<dbReference type="PANTHER" id="PTHR11200">
    <property type="entry name" value="INOSITOL 5-PHOSPHATASE"/>
    <property type="match status" value="1"/>
</dbReference>
<feature type="domain" description="Inositol polyphosphate-related phosphatase" evidence="1">
    <location>
        <begin position="79"/>
        <end position="419"/>
    </location>
</feature>
<proteinExistence type="predicted"/>
<protein>
    <recommendedName>
        <fullName evidence="1">Inositol polyphosphate-related phosphatase domain-containing protein</fullName>
    </recommendedName>
</protein>
<dbReference type="Gene3D" id="3.60.10.10">
    <property type="entry name" value="Endonuclease/exonuclease/phosphatase"/>
    <property type="match status" value="1"/>
</dbReference>
<reference evidence="2" key="1">
    <citation type="submission" date="2020-10" db="EMBL/GenBank/DDBJ databases">
        <authorList>
            <person name="Roach M.J.R."/>
        </authorList>
    </citation>
    <scope>NUCLEOTIDE SEQUENCE</scope>
    <source>
        <strain evidence="2">CBS 1945</strain>
    </source>
</reference>
<evidence type="ECO:0000313" key="2">
    <source>
        <dbReference type="EMBL" id="QPG76392.1"/>
    </source>
</evidence>
<dbReference type="InterPro" id="IPR036691">
    <property type="entry name" value="Endo/exonu/phosph_ase_sf"/>
</dbReference>
<dbReference type="EMBL" id="CP064815">
    <property type="protein sequence ID" value="QPG76392.1"/>
    <property type="molecule type" value="Genomic_DNA"/>
</dbReference>
<dbReference type="InterPro" id="IPR046985">
    <property type="entry name" value="IP5"/>
</dbReference>
<keyword evidence="3" id="KW-1185">Reference proteome</keyword>
<dbReference type="Pfam" id="PF22669">
    <property type="entry name" value="Exo_endo_phos2"/>
    <property type="match status" value="1"/>
</dbReference>
<name>A0A875S953_EENNA</name>
<dbReference type="GO" id="GO:0046856">
    <property type="term" value="P:phosphatidylinositol dephosphorylation"/>
    <property type="evidence" value="ECO:0007669"/>
    <property type="project" value="InterPro"/>
</dbReference>
<dbReference type="InterPro" id="IPR000300">
    <property type="entry name" value="IPPc"/>
</dbReference>
<dbReference type="KEGG" id="bnn:FOA43_003781"/>
<dbReference type="RefSeq" id="XP_038779957.1">
    <property type="nucleotide sequence ID" value="XM_038924029.1"/>
</dbReference>
<accession>A0A875S953</accession>
<evidence type="ECO:0000259" key="1">
    <source>
        <dbReference type="SMART" id="SM00128"/>
    </source>
</evidence>
<dbReference type="PANTHER" id="PTHR11200:SF275">
    <property type="entry name" value="LD06095P"/>
    <property type="match status" value="1"/>
</dbReference>
<dbReference type="SUPFAM" id="SSF56219">
    <property type="entry name" value="DNase I-like"/>
    <property type="match status" value="1"/>
</dbReference>
<gene>
    <name evidence="2" type="ORF">FOA43_003781</name>
</gene>
<organism evidence="2 3">
    <name type="scientific">Eeniella nana</name>
    <name type="common">Yeast</name>
    <name type="synonym">Brettanomyces nanus</name>
    <dbReference type="NCBI Taxonomy" id="13502"/>
    <lineage>
        <taxon>Eukaryota</taxon>
        <taxon>Fungi</taxon>
        <taxon>Dikarya</taxon>
        <taxon>Ascomycota</taxon>
        <taxon>Saccharomycotina</taxon>
        <taxon>Pichiomycetes</taxon>
        <taxon>Pichiales</taxon>
        <taxon>Pichiaceae</taxon>
        <taxon>Brettanomyces</taxon>
    </lineage>
</organism>